<feature type="compositionally biased region" description="Basic and acidic residues" evidence="1">
    <location>
        <begin position="108"/>
        <end position="119"/>
    </location>
</feature>
<dbReference type="EMBL" id="CP041616">
    <property type="protein sequence ID" value="QDO87829.1"/>
    <property type="molecule type" value="Genomic_DNA"/>
</dbReference>
<dbReference type="PROSITE" id="PS50271">
    <property type="entry name" value="ZF_UBP"/>
    <property type="match status" value="1"/>
</dbReference>
<dbReference type="RefSeq" id="WP_143782504.1">
    <property type="nucleotide sequence ID" value="NZ_CP041616.1"/>
</dbReference>
<protein>
    <submittedName>
        <fullName evidence="3">UBP-type zinc finger domain-containing protein</fullName>
    </submittedName>
</protein>
<keyword evidence="4" id="KW-1185">Reference proteome</keyword>
<evidence type="ECO:0000256" key="1">
    <source>
        <dbReference type="SAM" id="MobiDB-lite"/>
    </source>
</evidence>
<reference evidence="3 4" key="1">
    <citation type="submission" date="2019-07" db="EMBL/GenBank/DDBJ databases">
        <title>complete genome sequencing of Ornithinimicrobium sp. H23M54.</title>
        <authorList>
            <person name="Bae J.-W."/>
            <person name="Lee S.-Y."/>
        </authorList>
    </citation>
    <scope>NUCLEOTIDE SEQUENCE [LARGE SCALE GENOMIC DNA]</scope>
    <source>
        <strain evidence="3 4">H23M54</strain>
    </source>
</reference>
<dbReference type="AlphaFoldDB" id="A0A516G8H5"/>
<evidence type="ECO:0000313" key="4">
    <source>
        <dbReference type="Proteomes" id="UP000315395"/>
    </source>
</evidence>
<dbReference type="GO" id="GO:0008270">
    <property type="term" value="F:zinc ion binding"/>
    <property type="evidence" value="ECO:0007669"/>
    <property type="project" value="InterPro"/>
</dbReference>
<gene>
    <name evidence="3" type="ORF">FNH13_05250</name>
</gene>
<sequence>MTNATGIDVTVPPSGTGCVECLATEDGWWFNLRRCAQCGHVGCCDSSPSQHATAHFTETGHPMMQSFEPGEEWFYSYPEERKDASGPDLAPPTSHPEDQPKPGPAGRVPEDWESRLHPK</sequence>
<feature type="region of interest" description="Disordered" evidence="1">
    <location>
        <begin position="71"/>
        <end position="119"/>
    </location>
</feature>
<dbReference type="Proteomes" id="UP000315395">
    <property type="component" value="Chromosome"/>
</dbReference>
<dbReference type="Pfam" id="PF02148">
    <property type="entry name" value="zf-UBP"/>
    <property type="match status" value="1"/>
</dbReference>
<feature type="domain" description="UBP-type" evidence="2">
    <location>
        <begin position="1"/>
        <end position="100"/>
    </location>
</feature>
<dbReference type="InterPro" id="IPR013083">
    <property type="entry name" value="Znf_RING/FYVE/PHD"/>
</dbReference>
<evidence type="ECO:0000313" key="3">
    <source>
        <dbReference type="EMBL" id="QDO87829.1"/>
    </source>
</evidence>
<proteinExistence type="predicted"/>
<organism evidence="3 4">
    <name type="scientific">Ornithinimicrobium ciconiae</name>
    <dbReference type="NCBI Taxonomy" id="2594265"/>
    <lineage>
        <taxon>Bacteria</taxon>
        <taxon>Bacillati</taxon>
        <taxon>Actinomycetota</taxon>
        <taxon>Actinomycetes</taxon>
        <taxon>Micrococcales</taxon>
        <taxon>Ornithinimicrobiaceae</taxon>
        <taxon>Ornithinimicrobium</taxon>
    </lineage>
</organism>
<dbReference type="KEGG" id="orz:FNH13_05250"/>
<dbReference type="OrthoDB" id="57886at2"/>
<dbReference type="SUPFAM" id="SSF57850">
    <property type="entry name" value="RING/U-box"/>
    <property type="match status" value="1"/>
</dbReference>
<accession>A0A516G8H5</accession>
<evidence type="ECO:0000259" key="2">
    <source>
        <dbReference type="PROSITE" id="PS50271"/>
    </source>
</evidence>
<name>A0A516G8H5_9MICO</name>
<dbReference type="Gene3D" id="3.30.40.10">
    <property type="entry name" value="Zinc/RING finger domain, C3HC4 (zinc finger)"/>
    <property type="match status" value="1"/>
</dbReference>
<dbReference type="InterPro" id="IPR001607">
    <property type="entry name" value="Znf_UBP"/>
</dbReference>